<evidence type="ECO:0000313" key="1">
    <source>
        <dbReference type="EMBL" id="MFC7278373.1"/>
    </source>
</evidence>
<gene>
    <name evidence="1" type="ORF">ACFQS1_30690</name>
</gene>
<dbReference type="InterPro" id="IPR054188">
    <property type="entry name" value="DUF6893"/>
</dbReference>
<reference evidence="2" key="1">
    <citation type="journal article" date="2019" name="Int. J. Syst. Evol. Microbiol.">
        <title>The Global Catalogue of Microorganisms (GCM) 10K type strain sequencing project: providing services to taxonomists for standard genome sequencing and annotation.</title>
        <authorList>
            <consortium name="The Broad Institute Genomics Platform"/>
            <consortium name="The Broad Institute Genome Sequencing Center for Infectious Disease"/>
            <person name="Wu L."/>
            <person name="Ma J."/>
        </authorList>
    </citation>
    <scope>NUCLEOTIDE SEQUENCE [LARGE SCALE GENOMIC DNA]</scope>
    <source>
        <strain evidence="2">XZYJT-10</strain>
    </source>
</reference>
<dbReference type="EMBL" id="JBHTBJ010000032">
    <property type="protein sequence ID" value="MFC7278373.1"/>
    <property type="molecule type" value="Genomic_DNA"/>
</dbReference>
<organism evidence="1 2">
    <name type="scientific">Paractinoplanes rhizophilus</name>
    <dbReference type="NCBI Taxonomy" id="1416877"/>
    <lineage>
        <taxon>Bacteria</taxon>
        <taxon>Bacillati</taxon>
        <taxon>Actinomycetota</taxon>
        <taxon>Actinomycetes</taxon>
        <taxon>Micromonosporales</taxon>
        <taxon>Micromonosporaceae</taxon>
        <taxon>Paractinoplanes</taxon>
    </lineage>
</organism>
<dbReference type="Pfam" id="PF21833">
    <property type="entry name" value="DUF6893"/>
    <property type="match status" value="1"/>
</dbReference>
<dbReference type="Proteomes" id="UP001596548">
    <property type="component" value="Unassembled WGS sequence"/>
</dbReference>
<accession>A0ABW2HYY8</accession>
<dbReference type="RefSeq" id="WP_378975152.1">
    <property type="nucleotide sequence ID" value="NZ_JBHTBJ010000032.1"/>
</dbReference>
<evidence type="ECO:0000313" key="2">
    <source>
        <dbReference type="Proteomes" id="UP001596548"/>
    </source>
</evidence>
<comment type="caution">
    <text evidence="1">The sequence shown here is derived from an EMBL/GenBank/DDBJ whole genome shotgun (WGS) entry which is preliminary data.</text>
</comment>
<sequence length="40" mass="4148">MLKLIGALTTIAAAAAAAYAASLVVASLPDIQRYLKIRSM</sequence>
<keyword evidence="2" id="KW-1185">Reference proteome</keyword>
<proteinExistence type="predicted"/>
<name>A0ABW2HYY8_9ACTN</name>
<protein>
    <submittedName>
        <fullName evidence="1">DUF6893 family small protein</fullName>
    </submittedName>
</protein>